<dbReference type="InterPro" id="IPR017871">
    <property type="entry name" value="ABC_transporter-like_CS"/>
</dbReference>
<evidence type="ECO:0000256" key="3">
    <source>
        <dbReference type="ARBA" id="ARBA00022475"/>
    </source>
</evidence>
<dbReference type="GO" id="GO:0005886">
    <property type="term" value="C:plasma membrane"/>
    <property type="evidence" value="ECO:0007669"/>
    <property type="project" value="UniProtKB-ARBA"/>
</dbReference>
<evidence type="ECO:0000256" key="8">
    <source>
        <dbReference type="ARBA" id="ARBA00023136"/>
    </source>
</evidence>
<organism evidence="10 11">
    <name type="scientific">Oscillibacter hominis</name>
    <dbReference type="NCBI Taxonomy" id="2763056"/>
    <lineage>
        <taxon>Bacteria</taxon>
        <taxon>Bacillati</taxon>
        <taxon>Bacillota</taxon>
        <taxon>Clostridia</taxon>
        <taxon>Eubacteriales</taxon>
        <taxon>Oscillospiraceae</taxon>
        <taxon>Oscillibacter</taxon>
    </lineage>
</organism>
<protein>
    <submittedName>
        <fullName evidence="10">ATP-binding cassette domain-containing protein</fullName>
    </submittedName>
</protein>
<dbReference type="GO" id="GO:0006865">
    <property type="term" value="P:amino acid transport"/>
    <property type="evidence" value="ECO:0007669"/>
    <property type="project" value="UniProtKB-KW"/>
</dbReference>
<keyword evidence="7" id="KW-0029">Amino-acid transport</keyword>
<dbReference type="AlphaFoldDB" id="A0A7G9B495"/>
<reference evidence="10 11" key="1">
    <citation type="submission" date="2020-08" db="EMBL/GenBank/DDBJ databases">
        <authorList>
            <person name="Liu C."/>
            <person name="Sun Q."/>
        </authorList>
    </citation>
    <scope>NUCLEOTIDE SEQUENCE [LARGE SCALE GENOMIC DNA]</scope>
    <source>
        <strain evidence="10 11">NSJ-62</strain>
    </source>
</reference>
<dbReference type="PROSITE" id="PS50893">
    <property type="entry name" value="ABC_TRANSPORTER_2"/>
    <property type="match status" value="1"/>
</dbReference>
<dbReference type="EMBL" id="CP060490">
    <property type="protein sequence ID" value="QNL44376.1"/>
    <property type="molecule type" value="Genomic_DNA"/>
</dbReference>
<dbReference type="GO" id="GO:0005524">
    <property type="term" value="F:ATP binding"/>
    <property type="evidence" value="ECO:0007669"/>
    <property type="project" value="UniProtKB-KW"/>
</dbReference>
<dbReference type="Pfam" id="PF00005">
    <property type="entry name" value="ABC_tran"/>
    <property type="match status" value="1"/>
</dbReference>
<dbReference type="RefSeq" id="WP_187332977.1">
    <property type="nucleotide sequence ID" value="NZ_CP060490.1"/>
</dbReference>
<evidence type="ECO:0000256" key="2">
    <source>
        <dbReference type="ARBA" id="ARBA00022448"/>
    </source>
</evidence>
<evidence type="ECO:0000313" key="10">
    <source>
        <dbReference type="EMBL" id="QNL44376.1"/>
    </source>
</evidence>
<evidence type="ECO:0000313" key="11">
    <source>
        <dbReference type="Proteomes" id="UP000515960"/>
    </source>
</evidence>
<evidence type="ECO:0000256" key="5">
    <source>
        <dbReference type="ARBA" id="ARBA00022840"/>
    </source>
</evidence>
<gene>
    <name evidence="10" type="ORF">H8790_13205</name>
</gene>
<dbReference type="InterPro" id="IPR003593">
    <property type="entry name" value="AAA+_ATPase"/>
</dbReference>
<name>A0A7G9B495_9FIRM</name>
<dbReference type="Proteomes" id="UP000515960">
    <property type="component" value="Chromosome"/>
</dbReference>
<evidence type="ECO:0000259" key="9">
    <source>
        <dbReference type="PROSITE" id="PS50893"/>
    </source>
</evidence>
<proteinExistence type="inferred from homology"/>
<keyword evidence="8" id="KW-0472">Membrane</keyword>
<dbReference type="InterPro" id="IPR027417">
    <property type="entry name" value="P-loop_NTPase"/>
</dbReference>
<keyword evidence="4" id="KW-0547">Nucleotide-binding</keyword>
<dbReference type="SUPFAM" id="SSF52540">
    <property type="entry name" value="P-loop containing nucleoside triphosphate hydrolases"/>
    <property type="match status" value="1"/>
</dbReference>
<dbReference type="FunFam" id="3.40.50.300:FF:000056">
    <property type="entry name" value="Cell division ATP-binding protein FtsE"/>
    <property type="match status" value="1"/>
</dbReference>
<dbReference type="InterPro" id="IPR050086">
    <property type="entry name" value="MetN_ABC_transporter-like"/>
</dbReference>
<evidence type="ECO:0000256" key="1">
    <source>
        <dbReference type="ARBA" id="ARBA00005417"/>
    </source>
</evidence>
<keyword evidence="5 10" id="KW-0067">ATP-binding</keyword>
<comment type="similarity">
    <text evidence="1">Belongs to the ABC transporter superfamily.</text>
</comment>
<dbReference type="PANTHER" id="PTHR43166:SF30">
    <property type="entry name" value="METHIONINE IMPORT ATP-BINDING PROTEIN METN"/>
    <property type="match status" value="1"/>
</dbReference>
<feature type="domain" description="ABC transporter" evidence="9">
    <location>
        <begin position="2"/>
        <end position="237"/>
    </location>
</feature>
<keyword evidence="3" id="KW-1003">Cell membrane</keyword>
<sequence>MIRIEHLTKKYGDEAVLNDISLTIEPRDIYGVVGQSGVGKSTLLNCINRLEEFESGTIDVDGLRVETLSRRELRIFRKNVGMIFQDFSLIGRKNVFDNIAMPLECWGYDRVKIKRRVEELAEIVGLEEKLAVRPAELSGGQKQRVAIARALTLNPSYLLSDEATSALDPKTAISIVKLLQDINHRYGITIVLVSHQLDIVESICNRVCILEQGRVAEEGMAESLFDRPSIALRSLKGELTDA</sequence>
<accession>A0A7G9B495</accession>
<dbReference type="KEGG" id="ohi:H8790_13205"/>
<keyword evidence="11" id="KW-1185">Reference proteome</keyword>
<dbReference type="GO" id="GO:0016887">
    <property type="term" value="F:ATP hydrolysis activity"/>
    <property type="evidence" value="ECO:0007669"/>
    <property type="project" value="InterPro"/>
</dbReference>
<keyword evidence="2" id="KW-0813">Transport</keyword>
<evidence type="ECO:0000256" key="4">
    <source>
        <dbReference type="ARBA" id="ARBA00022741"/>
    </source>
</evidence>
<evidence type="ECO:0000256" key="6">
    <source>
        <dbReference type="ARBA" id="ARBA00022967"/>
    </source>
</evidence>
<dbReference type="PROSITE" id="PS00211">
    <property type="entry name" value="ABC_TRANSPORTER_1"/>
    <property type="match status" value="1"/>
</dbReference>
<dbReference type="InterPro" id="IPR003439">
    <property type="entry name" value="ABC_transporter-like_ATP-bd"/>
</dbReference>
<keyword evidence="6" id="KW-1278">Translocase</keyword>
<dbReference type="Gene3D" id="3.40.50.300">
    <property type="entry name" value="P-loop containing nucleotide triphosphate hydrolases"/>
    <property type="match status" value="1"/>
</dbReference>
<evidence type="ECO:0000256" key="7">
    <source>
        <dbReference type="ARBA" id="ARBA00022970"/>
    </source>
</evidence>
<dbReference type="SMART" id="SM00382">
    <property type="entry name" value="AAA"/>
    <property type="match status" value="1"/>
</dbReference>
<dbReference type="PANTHER" id="PTHR43166">
    <property type="entry name" value="AMINO ACID IMPORT ATP-BINDING PROTEIN"/>
    <property type="match status" value="1"/>
</dbReference>